<dbReference type="CDD" id="cd12915">
    <property type="entry name" value="PDC2_DGC_like"/>
    <property type="match status" value="1"/>
</dbReference>
<feature type="domain" description="GGDEF" evidence="5">
    <location>
        <begin position="485"/>
        <end position="624"/>
    </location>
</feature>
<dbReference type="InterPro" id="IPR050469">
    <property type="entry name" value="Diguanylate_Cyclase"/>
</dbReference>
<keyword evidence="6" id="KW-0808">Transferase</keyword>
<dbReference type="CDD" id="cd01949">
    <property type="entry name" value="GGDEF"/>
    <property type="match status" value="1"/>
</dbReference>
<evidence type="ECO:0000313" key="7">
    <source>
        <dbReference type="Proteomes" id="UP000727907"/>
    </source>
</evidence>
<dbReference type="InterPro" id="IPR000160">
    <property type="entry name" value="GGDEF_dom"/>
</dbReference>
<dbReference type="PROSITE" id="PS50113">
    <property type="entry name" value="PAC"/>
    <property type="match status" value="1"/>
</dbReference>
<dbReference type="Pfam" id="PF00990">
    <property type="entry name" value="GGDEF"/>
    <property type="match status" value="1"/>
</dbReference>
<evidence type="ECO:0000256" key="2">
    <source>
        <dbReference type="SAM" id="Phobius"/>
    </source>
</evidence>
<dbReference type="Pfam" id="PF08447">
    <property type="entry name" value="PAS_3"/>
    <property type="match status" value="1"/>
</dbReference>
<evidence type="ECO:0000313" key="6">
    <source>
        <dbReference type="EMBL" id="MBU8874526.1"/>
    </source>
</evidence>
<reference evidence="6 7" key="1">
    <citation type="submission" date="2021-06" db="EMBL/GenBank/DDBJ databases">
        <authorList>
            <person name="Lee D.H."/>
        </authorList>
    </citation>
    <scope>NUCLEOTIDE SEQUENCE [LARGE SCALE GENOMIC DNA]</scope>
    <source>
        <strain evidence="6 7">MMS21-HV4-11</strain>
    </source>
</reference>
<dbReference type="InterPro" id="IPR054327">
    <property type="entry name" value="His-kinase-like_sensor"/>
</dbReference>
<evidence type="ECO:0000259" key="5">
    <source>
        <dbReference type="PROSITE" id="PS50887"/>
    </source>
</evidence>
<dbReference type="NCBIfam" id="TIGR00254">
    <property type="entry name" value="GGDEF"/>
    <property type="match status" value="1"/>
</dbReference>
<keyword evidence="6" id="KW-0548">Nucleotidyltransferase</keyword>
<dbReference type="SMART" id="SM00091">
    <property type="entry name" value="PAS"/>
    <property type="match status" value="1"/>
</dbReference>
<name>A0ABS6IIV5_9HYPH</name>
<dbReference type="PANTHER" id="PTHR45138">
    <property type="entry name" value="REGULATORY COMPONENTS OF SENSORY TRANSDUCTION SYSTEM"/>
    <property type="match status" value="1"/>
</dbReference>
<dbReference type="CDD" id="cd12914">
    <property type="entry name" value="PDC1_DGC_like"/>
    <property type="match status" value="1"/>
</dbReference>
<dbReference type="PANTHER" id="PTHR45138:SF9">
    <property type="entry name" value="DIGUANYLATE CYCLASE DGCM-RELATED"/>
    <property type="match status" value="1"/>
</dbReference>
<organism evidence="6 7">
    <name type="scientific">Reyranella humidisoli</name>
    <dbReference type="NCBI Taxonomy" id="2849149"/>
    <lineage>
        <taxon>Bacteria</taxon>
        <taxon>Pseudomonadati</taxon>
        <taxon>Pseudomonadota</taxon>
        <taxon>Alphaproteobacteria</taxon>
        <taxon>Hyphomicrobiales</taxon>
        <taxon>Reyranellaceae</taxon>
        <taxon>Reyranella</taxon>
    </lineage>
</organism>
<dbReference type="SMART" id="SM00267">
    <property type="entry name" value="GGDEF"/>
    <property type="match status" value="1"/>
</dbReference>
<dbReference type="CDD" id="cd00130">
    <property type="entry name" value="PAS"/>
    <property type="match status" value="1"/>
</dbReference>
<evidence type="ECO:0000259" key="3">
    <source>
        <dbReference type="PROSITE" id="PS50112"/>
    </source>
</evidence>
<keyword evidence="2" id="KW-0472">Membrane</keyword>
<dbReference type="SMART" id="SM00086">
    <property type="entry name" value="PAC"/>
    <property type="match status" value="1"/>
</dbReference>
<dbReference type="NCBIfam" id="TIGR00229">
    <property type="entry name" value="sensory_box"/>
    <property type="match status" value="1"/>
</dbReference>
<dbReference type="InterPro" id="IPR000700">
    <property type="entry name" value="PAS-assoc_C"/>
</dbReference>
<dbReference type="EC" id="2.7.7.65" evidence="1"/>
<dbReference type="InterPro" id="IPR001610">
    <property type="entry name" value="PAC"/>
</dbReference>
<dbReference type="PROSITE" id="PS50887">
    <property type="entry name" value="GGDEF"/>
    <property type="match status" value="1"/>
</dbReference>
<accession>A0ABS6IIV5</accession>
<proteinExistence type="predicted"/>
<keyword evidence="2" id="KW-1133">Transmembrane helix</keyword>
<feature type="transmembrane region" description="Helical" evidence="2">
    <location>
        <begin position="12"/>
        <end position="31"/>
    </location>
</feature>
<evidence type="ECO:0000256" key="1">
    <source>
        <dbReference type="ARBA" id="ARBA00012528"/>
    </source>
</evidence>
<dbReference type="PROSITE" id="PS50112">
    <property type="entry name" value="PAS"/>
    <property type="match status" value="1"/>
</dbReference>
<dbReference type="Proteomes" id="UP000727907">
    <property type="component" value="Unassembled WGS sequence"/>
</dbReference>
<gene>
    <name evidence="6" type="ORF">KQ910_12200</name>
</gene>
<dbReference type="InterPro" id="IPR000014">
    <property type="entry name" value="PAS"/>
</dbReference>
<dbReference type="Pfam" id="PF22588">
    <property type="entry name" value="dCache_1_like"/>
    <property type="match status" value="1"/>
</dbReference>
<dbReference type="GO" id="GO:0052621">
    <property type="term" value="F:diguanylate cyclase activity"/>
    <property type="evidence" value="ECO:0007669"/>
    <property type="project" value="UniProtKB-EC"/>
</dbReference>
<keyword evidence="2" id="KW-0812">Transmembrane</keyword>
<sequence>MTLGLRLRQPVYLAAGLVVVVCFMMLFFSSLREMGLRRDALKAAEIDVTNLAQSLVQHAEDSFEMADSLVVGLVHRLEAEGTGPVATARLQSDINFRKGAMGRVRALFVYDDKGRWLATSENVDLNAFNNSDREYFKQHRASNDLGLLIGRPIRSRSGGQWIIPASRRFNNPDGSFAGVVLATIDASYFADFYKRFDLGPSGVVTMLEKSGIVLARSIDNEKSVGRDLSNSGLIKDMHGRPTASVYYFQSTFDESWRLSFYKMSDRFPIIILATEARDEVLAPWRREAMFRMALVLVLISLIGGAGFYLVRQLLERQRIATVLAAKEADFRLLAEESSDMVMRIAFDERILYVSPACLRIVGWSAEQLRGTPALAGVNPEDLPHVQKTVEELKAGEVEEAKVIYRTRHRSGGEIWLESALRATRDVATGRISGVVAISRDMTERKGLEDKLATLARQDGLTGLANRRHFDEKLQEEWRRAAGDETPLSLLMVDVDNFKKFNDQYGHQAGDACLKAVAKAISAEARRPADLAARYGGEEFVLLLPNTDEVGCASVAARLRESLVALNMPHALNPPTKRVTFSAGGATGWPGADSANNHPSLVAAADRALYAAKHAGRDRFVMSGRVVAWRGAESA</sequence>
<feature type="domain" description="PAS" evidence="3">
    <location>
        <begin position="326"/>
        <end position="396"/>
    </location>
</feature>
<keyword evidence="7" id="KW-1185">Reference proteome</keyword>
<feature type="transmembrane region" description="Helical" evidence="2">
    <location>
        <begin position="292"/>
        <end position="310"/>
    </location>
</feature>
<comment type="caution">
    <text evidence="6">The sequence shown here is derived from an EMBL/GenBank/DDBJ whole genome shotgun (WGS) entry which is preliminary data.</text>
</comment>
<evidence type="ECO:0000259" key="4">
    <source>
        <dbReference type="PROSITE" id="PS50113"/>
    </source>
</evidence>
<dbReference type="InterPro" id="IPR013655">
    <property type="entry name" value="PAS_fold_3"/>
</dbReference>
<protein>
    <recommendedName>
        <fullName evidence="1">diguanylate cyclase</fullName>
        <ecNumber evidence="1">2.7.7.65</ecNumber>
    </recommendedName>
</protein>
<feature type="domain" description="PAC" evidence="4">
    <location>
        <begin position="396"/>
        <end position="453"/>
    </location>
</feature>
<dbReference type="RefSeq" id="WP_216960214.1">
    <property type="nucleotide sequence ID" value="NZ_JAHOPB010000001.1"/>
</dbReference>
<dbReference type="EMBL" id="JAHOPB010000001">
    <property type="protein sequence ID" value="MBU8874526.1"/>
    <property type="molecule type" value="Genomic_DNA"/>
</dbReference>